<evidence type="ECO:0000313" key="1">
    <source>
        <dbReference type="EMBL" id="QHT26426.1"/>
    </source>
</evidence>
<accession>A0A6C0EBB1</accession>
<name>A0A6C0EBB1_9ZZZZ</name>
<sequence length="200" mass="23628">MDDITDEDIVPVIDNHIRKKALDDFCKSDTYVFMLSKIFTYLKYFHTALENIIRDKYAKKNSNFGACTISYTFEYSKSIPYEFSVSIDTISIRVSKKDMVNYFKEALTNPEKIAIYLFLQQIKFKEDIADVNAKICIEDFTNVLDDIKENKDIKFTYRDKDIKFTYKDKDELSNKFDTTIGHETICIDIFNESKKQKKHK</sequence>
<proteinExistence type="predicted"/>
<dbReference type="AlphaFoldDB" id="A0A6C0EBB1"/>
<organism evidence="1">
    <name type="scientific">viral metagenome</name>
    <dbReference type="NCBI Taxonomy" id="1070528"/>
    <lineage>
        <taxon>unclassified sequences</taxon>
        <taxon>metagenomes</taxon>
        <taxon>organismal metagenomes</taxon>
    </lineage>
</organism>
<protein>
    <submittedName>
        <fullName evidence="1">Uncharacterized protein</fullName>
    </submittedName>
</protein>
<dbReference type="EMBL" id="MN739789">
    <property type="protein sequence ID" value="QHT26426.1"/>
    <property type="molecule type" value="Genomic_DNA"/>
</dbReference>
<reference evidence="1" key="1">
    <citation type="journal article" date="2020" name="Nature">
        <title>Giant virus diversity and host interactions through global metagenomics.</title>
        <authorList>
            <person name="Schulz F."/>
            <person name="Roux S."/>
            <person name="Paez-Espino D."/>
            <person name="Jungbluth S."/>
            <person name="Walsh D.A."/>
            <person name="Denef V.J."/>
            <person name="McMahon K.D."/>
            <person name="Konstantinidis K.T."/>
            <person name="Eloe-Fadrosh E.A."/>
            <person name="Kyrpides N.C."/>
            <person name="Woyke T."/>
        </authorList>
    </citation>
    <scope>NUCLEOTIDE SEQUENCE</scope>
    <source>
        <strain evidence="1">GVMAG-M-3300023179-27</strain>
    </source>
</reference>